<proteinExistence type="inferred from homology"/>
<dbReference type="GO" id="GO:0016740">
    <property type="term" value="F:transferase activity"/>
    <property type="evidence" value="ECO:0007669"/>
    <property type="project" value="UniProtKB-KW"/>
</dbReference>
<feature type="transmembrane region" description="Helical" evidence="8">
    <location>
        <begin position="91"/>
        <end position="110"/>
    </location>
</feature>
<keyword evidence="5 8" id="KW-1133">Transmembrane helix</keyword>
<name>A0A3S4J2F0_SALET</name>
<evidence type="ECO:0000313" key="10">
    <source>
        <dbReference type="EMBL" id="VEA31505.1"/>
    </source>
</evidence>
<evidence type="ECO:0000256" key="8">
    <source>
        <dbReference type="SAM" id="Phobius"/>
    </source>
</evidence>
<dbReference type="GO" id="GO:0005886">
    <property type="term" value="C:plasma membrane"/>
    <property type="evidence" value="ECO:0007669"/>
    <property type="project" value="TreeGrafter"/>
</dbReference>
<protein>
    <submittedName>
        <fullName evidence="10">Bactoprenol-linked glucose transferase</fullName>
    </submittedName>
</protein>
<dbReference type="GO" id="GO:0000271">
    <property type="term" value="P:polysaccharide biosynthetic process"/>
    <property type="evidence" value="ECO:0007669"/>
    <property type="project" value="InterPro"/>
</dbReference>
<dbReference type="EMBL" id="LR134149">
    <property type="protein sequence ID" value="VEA31505.1"/>
    <property type="molecule type" value="Genomic_DNA"/>
</dbReference>
<evidence type="ECO:0000256" key="1">
    <source>
        <dbReference type="ARBA" id="ARBA00004141"/>
    </source>
</evidence>
<dbReference type="PANTHER" id="PTHR38459:SF1">
    <property type="entry name" value="PROPHAGE BACTOPRENOL-LINKED GLUCOSE TRANSLOCASE HOMOLOG"/>
    <property type="match status" value="1"/>
</dbReference>
<sequence length="130" mass="14098">MLKLFSRYFSVGVLNTAIHWLCFVALFTLIGLNQAISNLVAFCVAVTFSFFVNAKWTFESKATTGRYVAFVIFMGGMAALTGYIADLLHAPALITLIAFSGFSLVAGFIYSNSLFLGIQNENLVGCSGLQ</sequence>
<feature type="transmembrane region" description="Helical" evidence="8">
    <location>
        <begin position="36"/>
        <end position="54"/>
    </location>
</feature>
<dbReference type="Pfam" id="PF04138">
    <property type="entry name" value="GtrA_DPMS_TM"/>
    <property type="match status" value="1"/>
</dbReference>
<reference evidence="10 11" key="1">
    <citation type="submission" date="2018-12" db="EMBL/GenBank/DDBJ databases">
        <authorList>
            <consortium name="Pathogen Informatics"/>
        </authorList>
    </citation>
    <scope>NUCLEOTIDE SEQUENCE [LARGE SCALE GENOMIC DNA]</scope>
    <source>
        <strain evidence="10 11">NCTC8272</strain>
    </source>
</reference>
<comment type="similarity">
    <text evidence="2">Belongs to the GtrA family.</text>
</comment>
<evidence type="ECO:0000256" key="3">
    <source>
        <dbReference type="ARBA" id="ARBA00022448"/>
    </source>
</evidence>
<evidence type="ECO:0000256" key="5">
    <source>
        <dbReference type="ARBA" id="ARBA00022989"/>
    </source>
</evidence>
<dbReference type="Proteomes" id="UP000277214">
    <property type="component" value="Chromosome 1"/>
</dbReference>
<evidence type="ECO:0000256" key="6">
    <source>
        <dbReference type="ARBA" id="ARBA00023136"/>
    </source>
</evidence>
<dbReference type="PIRSF" id="PIRSF006298">
    <property type="entry name" value="GtrA_prd"/>
    <property type="match status" value="1"/>
</dbReference>
<gene>
    <name evidence="10" type="primary">yfdG</name>
    <name evidence="10" type="ORF">NCTC8272_00434</name>
</gene>
<keyword evidence="3" id="KW-0813">Transport</keyword>
<feature type="transmembrane region" description="Helical" evidence="8">
    <location>
        <begin position="12"/>
        <end position="30"/>
    </location>
</feature>
<feature type="transmembrane region" description="Helical" evidence="8">
    <location>
        <begin position="66"/>
        <end position="85"/>
    </location>
</feature>
<dbReference type="PANTHER" id="PTHR38459">
    <property type="entry name" value="PROPHAGE BACTOPRENOL-LINKED GLUCOSE TRANSLOCASE HOMOLOG"/>
    <property type="match status" value="1"/>
</dbReference>
<evidence type="ECO:0000256" key="2">
    <source>
        <dbReference type="ARBA" id="ARBA00009399"/>
    </source>
</evidence>
<dbReference type="AlphaFoldDB" id="A0A3S4J2F0"/>
<keyword evidence="4 8" id="KW-0812">Transmembrane</keyword>
<evidence type="ECO:0000313" key="11">
    <source>
        <dbReference type="Proteomes" id="UP000277214"/>
    </source>
</evidence>
<feature type="domain" description="GtrA/DPMS transmembrane" evidence="9">
    <location>
        <begin position="7"/>
        <end position="110"/>
    </location>
</feature>
<organism evidence="10 11">
    <name type="scientific">Salmonella enterica I</name>
    <dbReference type="NCBI Taxonomy" id="59201"/>
    <lineage>
        <taxon>Bacteria</taxon>
        <taxon>Pseudomonadati</taxon>
        <taxon>Pseudomonadota</taxon>
        <taxon>Gammaproteobacteria</taxon>
        <taxon>Enterobacterales</taxon>
        <taxon>Enterobacteriaceae</taxon>
        <taxon>Salmonella</taxon>
    </lineage>
</organism>
<dbReference type="InterPro" id="IPR016480">
    <property type="entry name" value="Glc_translocase_bactprenl-link"/>
</dbReference>
<dbReference type="InterPro" id="IPR007267">
    <property type="entry name" value="GtrA_DPMS_TM"/>
</dbReference>
<evidence type="ECO:0000256" key="4">
    <source>
        <dbReference type="ARBA" id="ARBA00022692"/>
    </source>
</evidence>
<evidence type="ECO:0000256" key="7">
    <source>
        <dbReference type="ARBA" id="ARBA00025595"/>
    </source>
</evidence>
<dbReference type="InterPro" id="IPR051401">
    <property type="entry name" value="GtrA_CellWall_Glycosyl"/>
</dbReference>
<keyword evidence="6 8" id="KW-0472">Membrane</keyword>
<evidence type="ECO:0000259" key="9">
    <source>
        <dbReference type="Pfam" id="PF04138"/>
    </source>
</evidence>
<accession>A0A3S4J2F0</accession>
<keyword evidence="10" id="KW-0808">Transferase</keyword>
<comment type="subcellular location">
    <subcellularLocation>
        <location evidence="1">Membrane</location>
        <topology evidence="1">Multi-pass membrane protein</topology>
    </subcellularLocation>
</comment>
<comment type="function">
    <text evidence="7">Involved in O antigen modification. Involved in the translocation of bactoprenol-linked glucose across the cytoplasmic membrane.</text>
</comment>